<keyword evidence="7" id="KW-0449">Lipoprotein</keyword>
<evidence type="ECO:0000259" key="11">
    <source>
        <dbReference type="Pfam" id="PF01529"/>
    </source>
</evidence>
<dbReference type="InterPro" id="IPR039859">
    <property type="entry name" value="PFA4/ZDH16/20/ERF2-like"/>
</dbReference>
<comment type="caution">
    <text evidence="12">The sequence shown here is derived from an EMBL/GenBank/DDBJ whole genome shotgun (WGS) entry which is preliminary data.</text>
</comment>
<dbReference type="GO" id="GO:0006612">
    <property type="term" value="P:protein targeting to membrane"/>
    <property type="evidence" value="ECO:0007669"/>
    <property type="project" value="TreeGrafter"/>
</dbReference>
<feature type="domain" description="Palmitoyltransferase DHHC" evidence="11">
    <location>
        <begin position="47"/>
        <end position="166"/>
    </location>
</feature>
<dbReference type="AlphaFoldDB" id="A0A9W7BDA8"/>
<dbReference type="InterPro" id="IPR001594">
    <property type="entry name" value="Palmitoyltrfase_DHHC"/>
</dbReference>
<reference evidence="13" key="1">
    <citation type="journal article" date="2023" name="Commun. Biol.">
        <title>Genome analysis of Parmales, the sister group of diatoms, reveals the evolutionary specialization of diatoms from phago-mixotrophs to photoautotrophs.</title>
        <authorList>
            <person name="Ban H."/>
            <person name="Sato S."/>
            <person name="Yoshikawa S."/>
            <person name="Yamada K."/>
            <person name="Nakamura Y."/>
            <person name="Ichinomiya M."/>
            <person name="Sato N."/>
            <person name="Blanc-Mathieu R."/>
            <person name="Endo H."/>
            <person name="Kuwata A."/>
            <person name="Ogata H."/>
        </authorList>
    </citation>
    <scope>NUCLEOTIDE SEQUENCE [LARGE SCALE GENOMIC DNA]</scope>
    <source>
        <strain evidence="13">NIES 3699</strain>
    </source>
</reference>
<evidence type="ECO:0000256" key="9">
    <source>
        <dbReference type="ARBA" id="ARBA00048048"/>
    </source>
</evidence>
<keyword evidence="13" id="KW-1185">Reference proteome</keyword>
<feature type="transmembrane region" description="Helical" evidence="10">
    <location>
        <begin position="129"/>
        <end position="149"/>
    </location>
</feature>
<evidence type="ECO:0000256" key="7">
    <source>
        <dbReference type="ARBA" id="ARBA00023288"/>
    </source>
</evidence>
<name>A0A9W7BDA8_9STRA</name>
<dbReference type="PROSITE" id="PS50216">
    <property type="entry name" value="DHHC"/>
    <property type="match status" value="1"/>
</dbReference>
<keyword evidence="4 10" id="KW-1133">Transmembrane helix</keyword>
<dbReference type="PANTHER" id="PTHR22883">
    <property type="entry name" value="ZINC FINGER DHHC DOMAIN CONTAINING PROTEIN"/>
    <property type="match status" value="1"/>
</dbReference>
<dbReference type="EMBL" id="BRXX01000038">
    <property type="protein sequence ID" value="GMH84519.1"/>
    <property type="molecule type" value="Genomic_DNA"/>
</dbReference>
<keyword evidence="2 10" id="KW-0808">Transferase</keyword>
<accession>A0A9W7BDA8</accession>
<keyword evidence="5 10" id="KW-0472">Membrane</keyword>
<evidence type="ECO:0000256" key="4">
    <source>
        <dbReference type="ARBA" id="ARBA00022989"/>
    </source>
</evidence>
<evidence type="ECO:0000256" key="3">
    <source>
        <dbReference type="ARBA" id="ARBA00022692"/>
    </source>
</evidence>
<sequence length="245" mass="27415">MLGNVCCRDPGILRKGVTDNRFRPKGIVGVEGGERKGMCEGGGPFSWKYCATCNIYRPPRSKHCSKCNCCVLNFDHHCPWLGCCVGGGNYVQFVSFLVSVMVGVGGYMVRSMVEVGRGLEGGWKGVGGFLGVFVCSTPVFVSLGMLAGYHFKGIGRNVTTNEDVKKIFERKWGDGTIYDNSWNEGCVRNWTSFWKGRDFKPKGVEKVFKEGREEEERYDEGLEDPGKMIVLKEDVELEIWEDEEV</sequence>
<keyword evidence="6" id="KW-0564">Palmitate</keyword>
<dbReference type="Pfam" id="PF01529">
    <property type="entry name" value="DHHC"/>
    <property type="match status" value="1"/>
</dbReference>
<gene>
    <name evidence="12" type="ORF">TrVE_jg8026</name>
</gene>
<feature type="transmembrane region" description="Helical" evidence="10">
    <location>
        <begin position="90"/>
        <end position="109"/>
    </location>
</feature>
<evidence type="ECO:0000256" key="10">
    <source>
        <dbReference type="RuleBase" id="RU079119"/>
    </source>
</evidence>
<dbReference type="EC" id="2.3.1.225" evidence="10"/>
<dbReference type="GO" id="GO:0019706">
    <property type="term" value="F:protein-cysteine S-palmitoyltransferase activity"/>
    <property type="evidence" value="ECO:0007669"/>
    <property type="project" value="UniProtKB-EC"/>
</dbReference>
<evidence type="ECO:0000256" key="5">
    <source>
        <dbReference type="ARBA" id="ARBA00023136"/>
    </source>
</evidence>
<evidence type="ECO:0000256" key="6">
    <source>
        <dbReference type="ARBA" id="ARBA00023139"/>
    </source>
</evidence>
<proteinExistence type="inferred from homology"/>
<keyword evidence="8 10" id="KW-0012">Acyltransferase</keyword>
<comment type="domain">
    <text evidence="10">The DHHC domain is required for palmitoyltransferase activity.</text>
</comment>
<evidence type="ECO:0000256" key="1">
    <source>
        <dbReference type="ARBA" id="ARBA00004127"/>
    </source>
</evidence>
<dbReference type="PANTHER" id="PTHR22883:SF43">
    <property type="entry name" value="PALMITOYLTRANSFERASE APP"/>
    <property type="match status" value="1"/>
</dbReference>
<evidence type="ECO:0000313" key="12">
    <source>
        <dbReference type="EMBL" id="GMH84519.1"/>
    </source>
</evidence>
<evidence type="ECO:0000256" key="2">
    <source>
        <dbReference type="ARBA" id="ARBA00022679"/>
    </source>
</evidence>
<evidence type="ECO:0000313" key="13">
    <source>
        <dbReference type="Proteomes" id="UP001165160"/>
    </source>
</evidence>
<comment type="subcellular location">
    <subcellularLocation>
        <location evidence="1">Endomembrane system</location>
        <topology evidence="1">Multi-pass membrane protein</topology>
    </subcellularLocation>
</comment>
<organism evidence="12 13">
    <name type="scientific">Triparma verrucosa</name>
    <dbReference type="NCBI Taxonomy" id="1606542"/>
    <lineage>
        <taxon>Eukaryota</taxon>
        <taxon>Sar</taxon>
        <taxon>Stramenopiles</taxon>
        <taxon>Ochrophyta</taxon>
        <taxon>Bolidophyceae</taxon>
        <taxon>Parmales</taxon>
        <taxon>Triparmaceae</taxon>
        <taxon>Triparma</taxon>
    </lineage>
</organism>
<dbReference type="GO" id="GO:0005783">
    <property type="term" value="C:endoplasmic reticulum"/>
    <property type="evidence" value="ECO:0007669"/>
    <property type="project" value="TreeGrafter"/>
</dbReference>
<comment type="catalytic activity">
    <reaction evidence="9 10">
        <text>L-cysteinyl-[protein] + hexadecanoyl-CoA = S-hexadecanoyl-L-cysteinyl-[protein] + CoA</text>
        <dbReference type="Rhea" id="RHEA:36683"/>
        <dbReference type="Rhea" id="RHEA-COMP:10131"/>
        <dbReference type="Rhea" id="RHEA-COMP:11032"/>
        <dbReference type="ChEBI" id="CHEBI:29950"/>
        <dbReference type="ChEBI" id="CHEBI:57287"/>
        <dbReference type="ChEBI" id="CHEBI:57379"/>
        <dbReference type="ChEBI" id="CHEBI:74151"/>
        <dbReference type="EC" id="2.3.1.225"/>
    </reaction>
</comment>
<dbReference type="GO" id="GO:0005794">
    <property type="term" value="C:Golgi apparatus"/>
    <property type="evidence" value="ECO:0007669"/>
    <property type="project" value="TreeGrafter"/>
</dbReference>
<dbReference type="Proteomes" id="UP001165160">
    <property type="component" value="Unassembled WGS sequence"/>
</dbReference>
<evidence type="ECO:0000256" key="8">
    <source>
        <dbReference type="ARBA" id="ARBA00023315"/>
    </source>
</evidence>
<comment type="similarity">
    <text evidence="10">Belongs to the DHHC palmitoyltransferase family.</text>
</comment>
<protein>
    <recommendedName>
        <fullName evidence="10">Palmitoyltransferase</fullName>
        <ecNumber evidence="10">2.3.1.225</ecNumber>
    </recommendedName>
</protein>
<keyword evidence="3 10" id="KW-0812">Transmembrane</keyword>